<sequence>LIEFFRKIKKWLEMAKLPQLYLEKVKTLERKFEVISVIFKKYRREFSTIFQLQDGDVSDGMGGATGVGGARGGSTSRPRSRKPTR</sequence>
<feature type="compositionally biased region" description="Gly residues" evidence="1">
    <location>
        <begin position="60"/>
        <end position="72"/>
    </location>
</feature>
<organism evidence="3">
    <name type="scientific">Amphimedon queenslandica</name>
    <name type="common">Sponge</name>
    <dbReference type="NCBI Taxonomy" id="400682"/>
    <lineage>
        <taxon>Eukaryota</taxon>
        <taxon>Metazoa</taxon>
        <taxon>Porifera</taxon>
        <taxon>Demospongiae</taxon>
        <taxon>Heteroscleromorpha</taxon>
        <taxon>Haplosclerida</taxon>
        <taxon>Niphatidae</taxon>
        <taxon>Amphimedon</taxon>
    </lineage>
</organism>
<dbReference type="STRING" id="400682.A0A1X7TZV0"/>
<dbReference type="EnsemblMetazoa" id="Aqu2.1.20957_001">
    <property type="protein sequence ID" value="Aqu2.1.20957_001"/>
    <property type="gene ID" value="Aqu2.1.20957"/>
</dbReference>
<dbReference type="InParanoid" id="A0A1X7TZV0"/>
<evidence type="ECO:0000259" key="2">
    <source>
        <dbReference type="Pfam" id="PF11934"/>
    </source>
</evidence>
<reference evidence="3" key="1">
    <citation type="submission" date="2017-05" db="UniProtKB">
        <authorList>
            <consortium name="EnsemblMetazoa"/>
        </authorList>
    </citation>
    <scope>IDENTIFICATION</scope>
</reference>
<dbReference type="GO" id="GO:0030154">
    <property type="term" value="P:cell differentiation"/>
    <property type="evidence" value="ECO:0007669"/>
    <property type="project" value="TreeGrafter"/>
</dbReference>
<feature type="region of interest" description="Disordered" evidence="1">
    <location>
        <begin position="56"/>
        <end position="85"/>
    </location>
</feature>
<dbReference type="Pfam" id="PF11934">
    <property type="entry name" value="DUF3452"/>
    <property type="match status" value="1"/>
</dbReference>
<dbReference type="AlphaFoldDB" id="A0A1X7TZV0"/>
<dbReference type="InterPro" id="IPR028309">
    <property type="entry name" value="RB_fam"/>
</dbReference>
<dbReference type="GO" id="GO:0000977">
    <property type="term" value="F:RNA polymerase II transcription regulatory region sequence-specific DNA binding"/>
    <property type="evidence" value="ECO:0007669"/>
    <property type="project" value="TreeGrafter"/>
</dbReference>
<dbReference type="GO" id="GO:0005667">
    <property type="term" value="C:transcription regulator complex"/>
    <property type="evidence" value="ECO:0007669"/>
    <property type="project" value="TreeGrafter"/>
</dbReference>
<protein>
    <recommendedName>
        <fullName evidence="2">Retinoblastoma-associated protein N-terminal domain-containing protein</fullName>
    </recommendedName>
</protein>
<evidence type="ECO:0000256" key="1">
    <source>
        <dbReference type="SAM" id="MobiDB-lite"/>
    </source>
</evidence>
<dbReference type="InterPro" id="IPR024599">
    <property type="entry name" value="RB_N"/>
</dbReference>
<feature type="domain" description="Retinoblastoma-associated protein N-terminal" evidence="2">
    <location>
        <begin position="2"/>
        <end position="54"/>
    </location>
</feature>
<dbReference type="GO" id="GO:2000134">
    <property type="term" value="P:negative regulation of G1/S transition of mitotic cell cycle"/>
    <property type="evidence" value="ECO:0007669"/>
    <property type="project" value="TreeGrafter"/>
</dbReference>
<evidence type="ECO:0000313" key="3">
    <source>
        <dbReference type="EnsemblMetazoa" id="Aqu2.1.20957_001"/>
    </source>
</evidence>
<accession>A0A1X7TZV0</accession>
<proteinExistence type="predicted"/>
<dbReference type="GO" id="GO:0006357">
    <property type="term" value="P:regulation of transcription by RNA polymerase II"/>
    <property type="evidence" value="ECO:0007669"/>
    <property type="project" value="InterPro"/>
</dbReference>
<dbReference type="PANTHER" id="PTHR13742">
    <property type="entry name" value="RETINOBLASTOMA-ASSOCIATED PROTEIN RB -RELATED"/>
    <property type="match status" value="1"/>
</dbReference>
<dbReference type="GO" id="GO:0000785">
    <property type="term" value="C:chromatin"/>
    <property type="evidence" value="ECO:0007669"/>
    <property type="project" value="TreeGrafter"/>
</dbReference>
<dbReference type="PANTHER" id="PTHR13742:SF17">
    <property type="entry name" value="RE32990P-RELATED"/>
    <property type="match status" value="1"/>
</dbReference>
<name>A0A1X7TZV0_AMPQE</name>